<dbReference type="KEGG" id="aoz:HUE56_08655"/>
<keyword evidence="2" id="KW-0614">Plasmid</keyword>
<keyword evidence="3" id="KW-1185">Reference proteome</keyword>
<evidence type="ECO:0000313" key="2">
    <source>
        <dbReference type="EMBL" id="QKS50589.1"/>
    </source>
</evidence>
<dbReference type="CDD" id="cd12108">
    <property type="entry name" value="Hr-like"/>
    <property type="match status" value="1"/>
</dbReference>
<evidence type="ECO:0000259" key="1">
    <source>
        <dbReference type="Pfam" id="PF01814"/>
    </source>
</evidence>
<gene>
    <name evidence="2" type="ORF">HUE56_08655</name>
</gene>
<geneLocation type="plasmid" evidence="2 3">
    <name>unnamed4</name>
</geneLocation>
<dbReference type="AlphaFoldDB" id="A0A6N1AH92"/>
<dbReference type="Gene3D" id="1.20.120.520">
    <property type="entry name" value="nmb1532 protein domain like"/>
    <property type="match status" value="1"/>
</dbReference>
<dbReference type="Pfam" id="PF01814">
    <property type="entry name" value="Hemerythrin"/>
    <property type="match status" value="1"/>
</dbReference>
<protein>
    <submittedName>
        <fullName evidence="2">Hemerythrin domain-containing protein</fullName>
    </submittedName>
</protein>
<proteinExistence type="predicted"/>
<name>A0A6N1AH92_9PROT</name>
<dbReference type="GO" id="GO:0005886">
    <property type="term" value="C:plasma membrane"/>
    <property type="evidence" value="ECO:0007669"/>
    <property type="project" value="TreeGrafter"/>
</dbReference>
<feature type="domain" description="Hemerythrin-like" evidence="1">
    <location>
        <begin position="3"/>
        <end position="139"/>
    </location>
</feature>
<reference evidence="2 3" key="1">
    <citation type="submission" date="2020-06" db="EMBL/GenBank/DDBJ databases">
        <title>Complete genome of Azosprillum oryzae KACC14407.</title>
        <authorList>
            <person name="Kim M."/>
            <person name="Park Y.-J."/>
            <person name="Shin J.-H."/>
        </authorList>
    </citation>
    <scope>NUCLEOTIDE SEQUENCE [LARGE SCALE GENOMIC DNA]</scope>
    <source>
        <strain evidence="2 3">KACC 14407</strain>
        <plasmid evidence="2 3">unnamed4</plasmid>
    </source>
</reference>
<accession>A0A6N1AH92</accession>
<evidence type="ECO:0000313" key="3">
    <source>
        <dbReference type="Proteomes" id="UP000509702"/>
    </source>
</evidence>
<sequence length="194" mass="21712">MKAIDIIHAEHRALGAVLQAFGFILDEVRDGRLKPDFTLLEAMIEYITEVPDKLHHPKEDEVLFVALRARLPQAGALIDKLQHDHAEGNRHIAELRDTLRRYREEGPEGFRTFEATARAYIANSWSHVALEERELLPLARKGLSEGEWANIDAAFEANKDPWSGPTGEFRSLFTRIVSMVPAPHGLGPSAGSDT</sequence>
<organism evidence="2 3">
    <name type="scientific">Azospirillum oryzae</name>
    <dbReference type="NCBI Taxonomy" id="286727"/>
    <lineage>
        <taxon>Bacteria</taxon>
        <taxon>Pseudomonadati</taxon>
        <taxon>Pseudomonadota</taxon>
        <taxon>Alphaproteobacteria</taxon>
        <taxon>Rhodospirillales</taxon>
        <taxon>Azospirillaceae</taxon>
        <taxon>Azospirillum</taxon>
    </lineage>
</organism>
<dbReference type="PANTHER" id="PTHR39966">
    <property type="entry name" value="BLL2471 PROTEIN-RELATED"/>
    <property type="match status" value="1"/>
</dbReference>
<dbReference type="Proteomes" id="UP000509702">
    <property type="component" value="Plasmid unnamed4"/>
</dbReference>
<dbReference type="OrthoDB" id="7349010at2"/>
<dbReference type="InterPro" id="IPR012312">
    <property type="entry name" value="Hemerythrin-like"/>
</dbReference>
<dbReference type="RefSeq" id="WP_149199831.1">
    <property type="nucleotide sequence ID" value="NZ_BSOV01000013.1"/>
</dbReference>
<dbReference type="PANTHER" id="PTHR39966:SF1">
    <property type="entry name" value="HEMERYTHRIN-LIKE DOMAIN-CONTAINING PROTEIN"/>
    <property type="match status" value="1"/>
</dbReference>
<dbReference type="EMBL" id="CP054618">
    <property type="protein sequence ID" value="QKS50589.1"/>
    <property type="molecule type" value="Genomic_DNA"/>
</dbReference>